<organism evidence="2 3">
    <name type="scientific">Lyophyllum shimeji</name>
    <name type="common">Hon-shimeji</name>
    <name type="synonym">Tricholoma shimeji</name>
    <dbReference type="NCBI Taxonomy" id="47721"/>
    <lineage>
        <taxon>Eukaryota</taxon>
        <taxon>Fungi</taxon>
        <taxon>Dikarya</taxon>
        <taxon>Basidiomycota</taxon>
        <taxon>Agaricomycotina</taxon>
        <taxon>Agaricomycetes</taxon>
        <taxon>Agaricomycetidae</taxon>
        <taxon>Agaricales</taxon>
        <taxon>Tricholomatineae</taxon>
        <taxon>Lyophyllaceae</taxon>
        <taxon>Lyophyllum</taxon>
    </lineage>
</organism>
<proteinExistence type="predicted"/>
<feature type="region of interest" description="Disordered" evidence="1">
    <location>
        <begin position="1"/>
        <end position="103"/>
    </location>
</feature>
<dbReference type="Proteomes" id="UP001063166">
    <property type="component" value="Unassembled WGS sequence"/>
</dbReference>
<accession>A0A9P3PPH7</accession>
<name>A0A9P3PPH7_LYOSH</name>
<dbReference type="AlphaFoldDB" id="A0A9P3PPH7"/>
<evidence type="ECO:0000313" key="2">
    <source>
        <dbReference type="EMBL" id="GLB39017.1"/>
    </source>
</evidence>
<feature type="compositionally biased region" description="Polar residues" evidence="1">
    <location>
        <begin position="51"/>
        <end position="66"/>
    </location>
</feature>
<gene>
    <name evidence="2" type="ORF">LshimejAT787_0601790</name>
</gene>
<protein>
    <submittedName>
        <fullName evidence="2">Uncharacterized protein</fullName>
    </submittedName>
</protein>
<dbReference type="EMBL" id="BRPK01000006">
    <property type="protein sequence ID" value="GLB39017.1"/>
    <property type="molecule type" value="Genomic_DNA"/>
</dbReference>
<comment type="caution">
    <text evidence="2">The sequence shown here is derived from an EMBL/GenBank/DDBJ whole genome shotgun (WGS) entry which is preliminary data.</text>
</comment>
<keyword evidence="3" id="KW-1185">Reference proteome</keyword>
<reference evidence="2" key="1">
    <citation type="submission" date="2022-07" db="EMBL/GenBank/DDBJ databases">
        <title>The genome of Lyophyllum shimeji provides insight into the initial evolution of ectomycorrhizal fungal genome.</title>
        <authorList>
            <person name="Kobayashi Y."/>
            <person name="Shibata T."/>
            <person name="Hirakawa H."/>
            <person name="Shigenobu S."/>
            <person name="Nishiyama T."/>
            <person name="Yamada A."/>
            <person name="Hasebe M."/>
            <person name="Kawaguchi M."/>
        </authorList>
    </citation>
    <scope>NUCLEOTIDE SEQUENCE</scope>
    <source>
        <strain evidence="2">AT787</strain>
    </source>
</reference>
<sequence>MQPTPRDAHPLNMHARPSASVTPGITTAALSPSGIKPDLRQHGLDIRLPSTPRTPSTKLISKSSATGVVRGNRSFQQFPLKDRSQRRSGSVIDHATGGDREGLFHRTHMDRGYQNGHYCHPKAGNHYSRTSATMAWSWSRL</sequence>
<feature type="compositionally biased region" description="Polar residues" evidence="1">
    <location>
        <begin position="19"/>
        <end position="30"/>
    </location>
</feature>
<evidence type="ECO:0000313" key="3">
    <source>
        <dbReference type="Proteomes" id="UP001063166"/>
    </source>
</evidence>
<evidence type="ECO:0000256" key="1">
    <source>
        <dbReference type="SAM" id="MobiDB-lite"/>
    </source>
</evidence>